<dbReference type="Pfam" id="PF13692">
    <property type="entry name" value="Glyco_trans_1_4"/>
    <property type="match status" value="1"/>
</dbReference>
<evidence type="ECO:0000313" key="3">
    <source>
        <dbReference type="Proteomes" id="UP000198932"/>
    </source>
</evidence>
<dbReference type="Gene3D" id="3.40.50.2000">
    <property type="entry name" value="Glycogen Phosphorylase B"/>
    <property type="match status" value="2"/>
</dbReference>
<proteinExistence type="predicted"/>
<dbReference type="Proteomes" id="UP000198932">
    <property type="component" value="Unassembled WGS sequence"/>
</dbReference>
<sequence length="380" mass="42756">MDREIRVLHLITRFTGGGAEKTTINSIRALLKTSDNYDVHLGFGAEYDTEEIKRAEDLGITTVNFKSIRHYNIFSSVWAVLMVSIYLWKNNIDIIHTHSTEAGIIGRLSGKLAGTPVIIHEVHGDPVTDDRNPLLNCFIKYMERITAKFSTKIIVKSRIIKQEYLQRKIGEDEQYELIYHGVNLDKFREAEPLNSISSDSKVSILFVGRIEEGKGIPDLIDSFERINHELPTELLIVGDGEQLPFLKEVTRNNNVDDVSFLGHRDDVPQIMAACDVLVLPSYREGTPRVITEAIASGMPVVASDIAGIPEQLEQIEAGYLVQPGNVNELSGVLEHIIESIHSKNLNNDVNPNMANFSIENSMCKYQELYNKITNEYTSNN</sequence>
<dbReference type="EMBL" id="FOYN01000002">
    <property type="protein sequence ID" value="SFR34531.1"/>
    <property type="molecule type" value="Genomic_DNA"/>
</dbReference>
<keyword evidence="3" id="KW-1185">Reference proteome</keyword>
<dbReference type="RefSeq" id="WP_092920770.1">
    <property type="nucleotide sequence ID" value="NZ_FOYN01000002.1"/>
</dbReference>
<dbReference type="InterPro" id="IPR028098">
    <property type="entry name" value="Glyco_trans_4-like_N"/>
</dbReference>
<organism evidence="2 3">
    <name type="scientific">Halorubrum sodomense</name>
    <dbReference type="NCBI Taxonomy" id="35743"/>
    <lineage>
        <taxon>Archaea</taxon>
        <taxon>Methanobacteriati</taxon>
        <taxon>Methanobacteriota</taxon>
        <taxon>Stenosarchaea group</taxon>
        <taxon>Halobacteria</taxon>
        <taxon>Halobacteriales</taxon>
        <taxon>Haloferacaceae</taxon>
        <taxon>Halorubrum</taxon>
    </lineage>
</organism>
<accession>A0A1I6FX99</accession>
<reference evidence="3" key="1">
    <citation type="submission" date="2016-10" db="EMBL/GenBank/DDBJ databases">
        <authorList>
            <person name="Varghese N."/>
            <person name="Submissions S."/>
        </authorList>
    </citation>
    <scope>NUCLEOTIDE SEQUENCE [LARGE SCALE GENOMIC DNA]</scope>
    <source>
        <strain evidence="3">RD 26</strain>
    </source>
</reference>
<protein>
    <submittedName>
        <fullName evidence="2">Glycosyltransferase involved in cell wall bisynthesis</fullName>
    </submittedName>
</protein>
<dbReference type="Pfam" id="PF13439">
    <property type="entry name" value="Glyco_transf_4"/>
    <property type="match status" value="1"/>
</dbReference>
<dbReference type="PANTHER" id="PTHR45947">
    <property type="entry name" value="SULFOQUINOVOSYL TRANSFERASE SQD2"/>
    <property type="match status" value="1"/>
</dbReference>
<dbReference type="InterPro" id="IPR050194">
    <property type="entry name" value="Glycosyltransferase_grp1"/>
</dbReference>
<dbReference type="AlphaFoldDB" id="A0A1I6FX99"/>
<dbReference type="SUPFAM" id="SSF53756">
    <property type="entry name" value="UDP-Glycosyltransferase/glycogen phosphorylase"/>
    <property type="match status" value="1"/>
</dbReference>
<dbReference type="OrthoDB" id="132546at2157"/>
<evidence type="ECO:0000313" key="2">
    <source>
        <dbReference type="EMBL" id="SFR34531.1"/>
    </source>
</evidence>
<dbReference type="GO" id="GO:0016757">
    <property type="term" value="F:glycosyltransferase activity"/>
    <property type="evidence" value="ECO:0007669"/>
    <property type="project" value="TreeGrafter"/>
</dbReference>
<name>A0A1I6FX99_HALSD</name>
<evidence type="ECO:0000259" key="1">
    <source>
        <dbReference type="Pfam" id="PF13439"/>
    </source>
</evidence>
<keyword evidence="2" id="KW-0808">Transferase</keyword>
<gene>
    <name evidence="2" type="ORF">SAMN04487937_1330</name>
</gene>
<dbReference type="PANTHER" id="PTHR45947:SF14">
    <property type="entry name" value="SLL1723 PROTEIN"/>
    <property type="match status" value="1"/>
</dbReference>
<dbReference type="STRING" id="35743.SAMN04487937_1330"/>
<feature type="domain" description="Glycosyltransferase subfamily 4-like N-terminal" evidence="1">
    <location>
        <begin position="17"/>
        <end position="186"/>
    </location>
</feature>